<gene>
    <name evidence="2" type="ORF">B0T19DRAFT_295419</name>
</gene>
<protein>
    <submittedName>
        <fullName evidence="2">Uncharacterized protein</fullName>
    </submittedName>
</protein>
<feature type="region of interest" description="Disordered" evidence="1">
    <location>
        <begin position="77"/>
        <end position="98"/>
    </location>
</feature>
<comment type="caution">
    <text evidence="2">The sequence shown here is derived from an EMBL/GenBank/DDBJ whole genome shotgun (WGS) entry which is preliminary data.</text>
</comment>
<feature type="region of interest" description="Disordered" evidence="1">
    <location>
        <begin position="30"/>
        <end position="53"/>
    </location>
</feature>
<evidence type="ECO:0000256" key="1">
    <source>
        <dbReference type="SAM" id="MobiDB-lite"/>
    </source>
</evidence>
<keyword evidence="3" id="KW-1185">Reference proteome</keyword>
<evidence type="ECO:0000313" key="2">
    <source>
        <dbReference type="EMBL" id="KAK3317651.1"/>
    </source>
</evidence>
<name>A0AAE0I3A6_9PEZI</name>
<reference evidence="2" key="1">
    <citation type="journal article" date="2023" name="Mol. Phylogenet. Evol.">
        <title>Genome-scale phylogeny and comparative genomics of the fungal order Sordariales.</title>
        <authorList>
            <person name="Hensen N."/>
            <person name="Bonometti L."/>
            <person name="Westerberg I."/>
            <person name="Brannstrom I.O."/>
            <person name="Guillou S."/>
            <person name="Cros-Aarteil S."/>
            <person name="Calhoun S."/>
            <person name="Haridas S."/>
            <person name="Kuo A."/>
            <person name="Mondo S."/>
            <person name="Pangilinan J."/>
            <person name="Riley R."/>
            <person name="LaButti K."/>
            <person name="Andreopoulos B."/>
            <person name="Lipzen A."/>
            <person name="Chen C."/>
            <person name="Yan M."/>
            <person name="Daum C."/>
            <person name="Ng V."/>
            <person name="Clum A."/>
            <person name="Steindorff A."/>
            <person name="Ohm R.A."/>
            <person name="Martin F."/>
            <person name="Silar P."/>
            <person name="Natvig D.O."/>
            <person name="Lalanne C."/>
            <person name="Gautier V."/>
            <person name="Ament-Velasquez S.L."/>
            <person name="Kruys A."/>
            <person name="Hutchinson M.I."/>
            <person name="Powell A.J."/>
            <person name="Barry K."/>
            <person name="Miller A.N."/>
            <person name="Grigoriev I.V."/>
            <person name="Debuchy R."/>
            <person name="Gladieux P."/>
            <person name="Hiltunen Thoren M."/>
            <person name="Johannesson H."/>
        </authorList>
    </citation>
    <scope>NUCLEOTIDE SEQUENCE</scope>
    <source>
        <strain evidence="2">SMH4131-1</strain>
    </source>
</reference>
<feature type="compositionally biased region" description="Polar residues" evidence="1">
    <location>
        <begin position="83"/>
        <end position="98"/>
    </location>
</feature>
<evidence type="ECO:0000313" key="3">
    <source>
        <dbReference type="Proteomes" id="UP001286456"/>
    </source>
</evidence>
<sequence>MPPIIETSAHTRALLRGVYHSLNYHRPPNSYTLRVDRQENDGETADSYESTIPNCPRELDNSFRNFCQPSISQCVAGPPDQRYQGQSGADRSAQDSQASGFTYSVGALSCAQNHGIQQTDDRRGNRRPSSANNEMDREIKRTCQGLSNPAEDLNGSCVSHQWSSCTACTAKKNFLRNYIINEVLTNAMPRILEILQRELEQLDESSTVGHGPPHQDADSDTSLSEEILPLKSENISARL</sequence>
<dbReference type="EMBL" id="JAUEPO010000007">
    <property type="protein sequence ID" value="KAK3317651.1"/>
    <property type="molecule type" value="Genomic_DNA"/>
</dbReference>
<feature type="region of interest" description="Disordered" evidence="1">
    <location>
        <begin position="203"/>
        <end position="239"/>
    </location>
</feature>
<feature type="region of interest" description="Disordered" evidence="1">
    <location>
        <begin position="113"/>
        <end position="138"/>
    </location>
</feature>
<proteinExistence type="predicted"/>
<dbReference type="Proteomes" id="UP001286456">
    <property type="component" value="Unassembled WGS sequence"/>
</dbReference>
<dbReference type="AlphaFoldDB" id="A0AAE0I3A6"/>
<reference evidence="2" key="2">
    <citation type="submission" date="2023-06" db="EMBL/GenBank/DDBJ databases">
        <authorList>
            <consortium name="Lawrence Berkeley National Laboratory"/>
            <person name="Haridas S."/>
            <person name="Hensen N."/>
            <person name="Bonometti L."/>
            <person name="Westerberg I."/>
            <person name="Brannstrom I.O."/>
            <person name="Guillou S."/>
            <person name="Cros-Aarteil S."/>
            <person name="Calhoun S."/>
            <person name="Kuo A."/>
            <person name="Mondo S."/>
            <person name="Pangilinan J."/>
            <person name="Riley R."/>
            <person name="Labutti K."/>
            <person name="Andreopoulos B."/>
            <person name="Lipzen A."/>
            <person name="Chen C."/>
            <person name="Yanf M."/>
            <person name="Daum C."/>
            <person name="Ng V."/>
            <person name="Clum A."/>
            <person name="Steindorff A."/>
            <person name="Ohm R."/>
            <person name="Martin F."/>
            <person name="Silar P."/>
            <person name="Natvig D."/>
            <person name="Lalanne C."/>
            <person name="Gautier V."/>
            <person name="Ament-Velasquez S.L."/>
            <person name="Kruys A."/>
            <person name="Hutchinson M.I."/>
            <person name="Powell A.J."/>
            <person name="Barry K."/>
            <person name="Miller A.N."/>
            <person name="Grigoriev I.V."/>
            <person name="Debuchy R."/>
            <person name="Gladieux P."/>
            <person name="Thoren M.H."/>
            <person name="Johannesson H."/>
        </authorList>
    </citation>
    <scope>NUCLEOTIDE SEQUENCE</scope>
    <source>
        <strain evidence="2">SMH4131-1</strain>
    </source>
</reference>
<accession>A0AAE0I3A6</accession>
<organism evidence="2 3">
    <name type="scientific">Cercophora scortea</name>
    <dbReference type="NCBI Taxonomy" id="314031"/>
    <lineage>
        <taxon>Eukaryota</taxon>
        <taxon>Fungi</taxon>
        <taxon>Dikarya</taxon>
        <taxon>Ascomycota</taxon>
        <taxon>Pezizomycotina</taxon>
        <taxon>Sordariomycetes</taxon>
        <taxon>Sordariomycetidae</taxon>
        <taxon>Sordariales</taxon>
        <taxon>Lasiosphaeriaceae</taxon>
        <taxon>Cercophora</taxon>
    </lineage>
</organism>